<keyword evidence="2" id="KW-1185">Reference proteome</keyword>
<dbReference type="Proteomes" id="UP000606721">
    <property type="component" value="Unassembled WGS sequence"/>
</dbReference>
<proteinExistence type="predicted"/>
<accession>A0ABR8C488</accession>
<dbReference type="EMBL" id="JACJQT010000078">
    <property type="protein sequence ID" value="MBD2280866.1"/>
    <property type="molecule type" value="Genomic_DNA"/>
</dbReference>
<protein>
    <submittedName>
        <fullName evidence="1">Uncharacterized protein</fullName>
    </submittedName>
</protein>
<gene>
    <name evidence="1" type="ORF">H6F99_22090</name>
</gene>
<dbReference type="RefSeq" id="WP_053540569.1">
    <property type="nucleotide sequence ID" value="NZ_JACJQT010000078.1"/>
</dbReference>
<reference evidence="1 2" key="1">
    <citation type="journal article" date="2020" name="ISME J.">
        <title>Comparative genomics reveals insights into cyanobacterial evolution and habitat adaptation.</title>
        <authorList>
            <person name="Chen M.Y."/>
            <person name="Teng W.K."/>
            <person name="Zhao L."/>
            <person name="Hu C.X."/>
            <person name="Zhou Y.K."/>
            <person name="Han B.P."/>
            <person name="Song L.R."/>
            <person name="Shu W.S."/>
        </authorList>
    </citation>
    <scope>NUCLEOTIDE SEQUENCE [LARGE SCALE GENOMIC DNA]</scope>
    <source>
        <strain evidence="1 2">FACHB-1040</strain>
    </source>
</reference>
<name>A0ABR8C488_APHFL</name>
<sequence>MHNKKDGGKKQALLQAIRNAEILADKTKKNPEQQWNLVIHCETADHKSDTLSWSELLKLATTNVNTIIFRAC</sequence>
<organism evidence="1 2">
    <name type="scientific">Aphanizomenon flos-aquae FACHB-1040</name>
    <dbReference type="NCBI Taxonomy" id="2692887"/>
    <lineage>
        <taxon>Bacteria</taxon>
        <taxon>Bacillati</taxon>
        <taxon>Cyanobacteriota</taxon>
        <taxon>Cyanophyceae</taxon>
        <taxon>Nostocales</taxon>
        <taxon>Aphanizomenonaceae</taxon>
        <taxon>Aphanizomenon</taxon>
    </lineage>
</organism>
<evidence type="ECO:0000313" key="1">
    <source>
        <dbReference type="EMBL" id="MBD2280866.1"/>
    </source>
</evidence>
<evidence type="ECO:0000313" key="2">
    <source>
        <dbReference type="Proteomes" id="UP000606721"/>
    </source>
</evidence>
<comment type="caution">
    <text evidence="1">The sequence shown here is derived from an EMBL/GenBank/DDBJ whole genome shotgun (WGS) entry which is preliminary data.</text>
</comment>